<evidence type="ECO:0000313" key="2">
    <source>
        <dbReference type="EMBL" id="WVZ02147.1"/>
    </source>
</evidence>
<dbReference type="Proteomes" id="UP001374535">
    <property type="component" value="Chromosome 7"/>
</dbReference>
<feature type="compositionally biased region" description="Basic residues" evidence="1">
    <location>
        <begin position="117"/>
        <end position="130"/>
    </location>
</feature>
<protein>
    <recommendedName>
        <fullName evidence="4">Retrotransposon gag domain-containing protein</fullName>
    </recommendedName>
</protein>
<feature type="region of interest" description="Disordered" evidence="1">
    <location>
        <begin position="117"/>
        <end position="190"/>
    </location>
</feature>
<sequence>MAETSGGFVAYRHNKATTKWVSHGDHFLHWRWFAVETREAAWRRNRGSNLRRRHLTPRGATPREETLIAGLISNAIFSLSFLGFKSHCHLHIPCCSPLLVGSGRGLWEEERARKKTIVKKNGGKTKHNRRKNDGDGIVNEGIEGGDASDDSRVPKSFKMTNQEPTSELRRKTRFQSSEDEAEKDRGDVQRSGMKRVELPMFEGVDPMGWIAKADKFFDLHNVTERKKMKLVYICMERGANYYWIRFWQKKTRHPNWKMFTEAMTRRFGGLNRGTILENVNEYTQEFEILVAQASSVGEKMTEVRQEGSVNAGGGQEDEEDEKINNLLDLENMGKGMGETELKLSTHQPPLLI</sequence>
<organism evidence="2 3">
    <name type="scientific">Vigna mungo</name>
    <name type="common">Black gram</name>
    <name type="synonym">Phaseolus mungo</name>
    <dbReference type="NCBI Taxonomy" id="3915"/>
    <lineage>
        <taxon>Eukaryota</taxon>
        <taxon>Viridiplantae</taxon>
        <taxon>Streptophyta</taxon>
        <taxon>Embryophyta</taxon>
        <taxon>Tracheophyta</taxon>
        <taxon>Spermatophyta</taxon>
        <taxon>Magnoliopsida</taxon>
        <taxon>eudicotyledons</taxon>
        <taxon>Gunneridae</taxon>
        <taxon>Pentapetalae</taxon>
        <taxon>rosids</taxon>
        <taxon>fabids</taxon>
        <taxon>Fabales</taxon>
        <taxon>Fabaceae</taxon>
        <taxon>Papilionoideae</taxon>
        <taxon>50 kb inversion clade</taxon>
        <taxon>NPAAA clade</taxon>
        <taxon>indigoferoid/millettioid clade</taxon>
        <taxon>Phaseoleae</taxon>
        <taxon>Vigna</taxon>
    </lineage>
</organism>
<feature type="region of interest" description="Disordered" evidence="1">
    <location>
        <begin position="302"/>
        <end position="321"/>
    </location>
</feature>
<evidence type="ECO:0008006" key="4">
    <source>
        <dbReference type="Google" id="ProtNLM"/>
    </source>
</evidence>
<keyword evidence="3" id="KW-1185">Reference proteome</keyword>
<evidence type="ECO:0000256" key="1">
    <source>
        <dbReference type="SAM" id="MobiDB-lite"/>
    </source>
</evidence>
<gene>
    <name evidence="2" type="ORF">V8G54_022953</name>
</gene>
<dbReference type="AlphaFoldDB" id="A0AAQ3RPV7"/>
<reference evidence="2 3" key="1">
    <citation type="journal article" date="2023" name="Life. Sci Alliance">
        <title>Evolutionary insights into 3D genome organization and epigenetic landscape of Vigna mungo.</title>
        <authorList>
            <person name="Junaid A."/>
            <person name="Singh B."/>
            <person name="Bhatia S."/>
        </authorList>
    </citation>
    <scope>NUCLEOTIDE SEQUENCE [LARGE SCALE GENOMIC DNA]</scope>
    <source>
        <strain evidence="2">Urdbean</strain>
    </source>
</reference>
<dbReference type="EMBL" id="CP144694">
    <property type="protein sequence ID" value="WVZ02147.1"/>
    <property type="molecule type" value="Genomic_DNA"/>
</dbReference>
<proteinExistence type="predicted"/>
<accession>A0AAQ3RPV7</accession>
<name>A0AAQ3RPV7_VIGMU</name>
<evidence type="ECO:0000313" key="3">
    <source>
        <dbReference type="Proteomes" id="UP001374535"/>
    </source>
</evidence>